<evidence type="ECO:0000313" key="1">
    <source>
        <dbReference type="EMBL" id="TGL62127.1"/>
    </source>
</evidence>
<dbReference type="EMBL" id="RQGD01000010">
    <property type="protein sequence ID" value="TGL62127.1"/>
    <property type="molecule type" value="Genomic_DNA"/>
</dbReference>
<reference evidence="1" key="1">
    <citation type="journal article" date="2019" name="PLoS Negl. Trop. Dis.">
        <title>Revisiting the worldwide diversity of Leptospira species in the environment.</title>
        <authorList>
            <person name="Vincent A.T."/>
            <person name="Schiettekatte O."/>
            <person name="Bourhy P."/>
            <person name="Veyrier F.J."/>
            <person name="Picardeau M."/>
        </authorList>
    </citation>
    <scope>NUCLEOTIDE SEQUENCE [LARGE SCALE GENOMIC DNA]</scope>
    <source>
        <strain evidence="1">201702476</strain>
    </source>
</reference>
<dbReference type="Proteomes" id="UP000297693">
    <property type="component" value="Unassembled WGS sequence"/>
</dbReference>
<evidence type="ECO:0000313" key="2">
    <source>
        <dbReference type="Proteomes" id="UP000297693"/>
    </source>
</evidence>
<name>A0A4R9K8V1_9LEPT</name>
<dbReference type="OrthoDB" id="328893at2"/>
<keyword evidence="2" id="KW-1185">Reference proteome</keyword>
<organism evidence="1 2">
    <name type="scientific">Leptospira ognonensis</name>
    <dbReference type="NCBI Taxonomy" id="2484945"/>
    <lineage>
        <taxon>Bacteria</taxon>
        <taxon>Pseudomonadati</taxon>
        <taxon>Spirochaetota</taxon>
        <taxon>Spirochaetia</taxon>
        <taxon>Leptospirales</taxon>
        <taxon>Leptospiraceae</taxon>
        <taxon>Leptospira</taxon>
    </lineage>
</organism>
<proteinExistence type="predicted"/>
<comment type="caution">
    <text evidence="1">The sequence shown here is derived from an EMBL/GenBank/DDBJ whole genome shotgun (WGS) entry which is preliminary data.</text>
</comment>
<accession>A0A4R9K8V1</accession>
<protein>
    <recommendedName>
        <fullName evidence="3">Lipoprotein</fullName>
    </recommendedName>
</protein>
<dbReference type="AlphaFoldDB" id="A0A4R9K8V1"/>
<evidence type="ECO:0008006" key="3">
    <source>
        <dbReference type="Google" id="ProtNLM"/>
    </source>
</evidence>
<dbReference type="PROSITE" id="PS51257">
    <property type="entry name" value="PROKAR_LIPOPROTEIN"/>
    <property type="match status" value="1"/>
</dbReference>
<dbReference type="RefSeq" id="WP_135621801.1">
    <property type="nucleotide sequence ID" value="NZ_RQGD01000010.1"/>
</dbReference>
<sequence>MILKCTQFALILFLFSCSSVEFIPEPEYTVYHSNFRKKSWEEVEILRERPTKPFQILGEIKVRNQSEEPWQNVENLLKKEMWEKKMDGVWLTERNHQKVDGFSLETADSRGHTTSSYSDQNTMRVWKGYAFRYK</sequence>
<gene>
    <name evidence="1" type="ORF">EHQ58_02675</name>
</gene>